<organism evidence="1 2">
    <name type="scientific">Cetraspora pellucida</name>
    <dbReference type="NCBI Taxonomy" id="1433469"/>
    <lineage>
        <taxon>Eukaryota</taxon>
        <taxon>Fungi</taxon>
        <taxon>Fungi incertae sedis</taxon>
        <taxon>Mucoromycota</taxon>
        <taxon>Glomeromycotina</taxon>
        <taxon>Glomeromycetes</taxon>
        <taxon>Diversisporales</taxon>
        <taxon>Gigasporaceae</taxon>
        <taxon>Cetraspora</taxon>
    </lineage>
</organism>
<accession>A0ACA9PZC3</accession>
<proteinExistence type="predicted"/>
<evidence type="ECO:0000313" key="1">
    <source>
        <dbReference type="EMBL" id="CAG8728560.1"/>
    </source>
</evidence>
<protein>
    <submittedName>
        <fullName evidence="1">17469_t:CDS:1</fullName>
    </submittedName>
</protein>
<sequence>MEDRVTITALELKPVPSDLKVEQTSSSFEPNHSSFILNVDYTFPTLEVKKTSNLEVVVTSLILEAKKAFTSSDVEITSPSFTGIEFAFPNSNYKHPEVTSPIYTYQHLEVSSHSSNCQDVTSPSNFGYQVFRNDKDSNDSTITCRKSFHCSANGTYNAWKKIDQNLCRLHGNTKLNYIYNAIYCLCENHKDEKLDSSLFLEALFEKMIYDPDWK</sequence>
<gene>
    <name evidence="1" type="ORF">SPELUC_LOCUS12938</name>
</gene>
<name>A0ACA9PZC3_9GLOM</name>
<keyword evidence="2" id="KW-1185">Reference proteome</keyword>
<dbReference type="Proteomes" id="UP000789366">
    <property type="component" value="Unassembled WGS sequence"/>
</dbReference>
<evidence type="ECO:0000313" key="2">
    <source>
        <dbReference type="Proteomes" id="UP000789366"/>
    </source>
</evidence>
<reference evidence="1" key="1">
    <citation type="submission" date="2021-06" db="EMBL/GenBank/DDBJ databases">
        <authorList>
            <person name="Kallberg Y."/>
            <person name="Tangrot J."/>
            <person name="Rosling A."/>
        </authorList>
    </citation>
    <scope>NUCLEOTIDE SEQUENCE</scope>
    <source>
        <strain evidence="1">28 12/20/2015</strain>
    </source>
</reference>
<comment type="caution">
    <text evidence="1">The sequence shown here is derived from an EMBL/GenBank/DDBJ whole genome shotgun (WGS) entry which is preliminary data.</text>
</comment>
<feature type="non-terminal residue" evidence="1">
    <location>
        <position position="214"/>
    </location>
</feature>
<dbReference type="EMBL" id="CAJVPW010032331">
    <property type="protein sequence ID" value="CAG8728560.1"/>
    <property type="molecule type" value="Genomic_DNA"/>
</dbReference>